<protein>
    <submittedName>
        <fullName evidence="4">Sad1/UNC-like protein</fullName>
    </submittedName>
</protein>
<dbReference type="Pfam" id="PF13519">
    <property type="entry name" value="VWA_2"/>
    <property type="match status" value="1"/>
</dbReference>
<dbReference type="SMART" id="SM00327">
    <property type="entry name" value="VWA"/>
    <property type="match status" value="1"/>
</dbReference>
<accession>A0A4R6WS46</accession>
<reference evidence="4 5" key="1">
    <citation type="submission" date="2019-03" db="EMBL/GenBank/DDBJ databases">
        <title>Genomic Encyclopedia of Type Strains, Phase III (KMG-III): the genomes of soil and plant-associated and newly described type strains.</title>
        <authorList>
            <person name="Whitman W."/>
        </authorList>
    </citation>
    <scope>NUCLEOTIDE SEQUENCE [LARGE SCALE GENOMIC DNA]</scope>
    <source>
        <strain evidence="4 5">CGMCC 1.7660</strain>
    </source>
</reference>
<evidence type="ECO:0000313" key="4">
    <source>
        <dbReference type="EMBL" id="TDQ84336.1"/>
    </source>
</evidence>
<organism evidence="4 5">
    <name type="scientific">Dongia mobilis</name>
    <dbReference type="NCBI Taxonomy" id="578943"/>
    <lineage>
        <taxon>Bacteria</taxon>
        <taxon>Pseudomonadati</taxon>
        <taxon>Pseudomonadota</taxon>
        <taxon>Alphaproteobacteria</taxon>
        <taxon>Rhodospirillales</taxon>
        <taxon>Dongiaceae</taxon>
        <taxon>Dongia</taxon>
    </lineage>
</organism>
<evidence type="ECO:0000256" key="1">
    <source>
        <dbReference type="SAM" id="SignalP"/>
    </source>
</evidence>
<dbReference type="Pfam" id="PF07738">
    <property type="entry name" value="Sad1_UNC"/>
    <property type="match status" value="1"/>
</dbReference>
<evidence type="ECO:0000259" key="3">
    <source>
        <dbReference type="PROSITE" id="PS51469"/>
    </source>
</evidence>
<dbReference type="InterPro" id="IPR002035">
    <property type="entry name" value="VWF_A"/>
</dbReference>
<dbReference type="Gene3D" id="3.40.50.410">
    <property type="entry name" value="von Willebrand factor, type A domain"/>
    <property type="match status" value="1"/>
</dbReference>
<keyword evidence="5" id="KW-1185">Reference proteome</keyword>
<evidence type="ECO:0000313" key="5">
    <source>
        <dbReference type="Proteomes" id="UP000295783"/>
    </source>
</evidence>
<dbReference type="SUPFAM" id="SSF49785">
    <property type="entry name" value="Galactose-binding domain-like"/>
    <property type="match status" value="3"/>
</dbReference>
<name>A0A4R6WS46_9PROT</name>
<gene>
    <name evidence="4" type="ORF">A8950_0887</name>
</gene>
<dbReference type="EMBL" id="SNYW01000006">
    <property type="protein sequence ID" value="TDQ84336.1"/>
    <property type="molecule type" value="Genomic_DNA"/>
</dbReference>
<dbReference type="InterPro" id="IPR012919">
    <property type="entry name" value="SUN_dom"/>
</dbReference>
<keyword evidence="1" id="KW-0732">Signal</keyword>
<sequence length="836" mass="89062">MLFRICLAVIFACTWITLSPRAATADTNVLFIVDGSGSMKKKLASGDTRMDAAKAAMRDTLASIPGEVRLGLLLYGHRKAKDCTDIELVSPIGADDAATIAQRIDNLVAKGETPIADSLMQALRSFAALKGQDNRIILVTDGIEECQGDPCAAAAAIRDAGLDLKVDLVGFTLTEAQRALMQCVPETTGGQYYDAQDVSGLTAALTQVQQTVAPAAPVSQIQIQQRPERFNLISVKNGGQILTTPSDVWLATNDGEENAQTWMRSGQEAVYAFEDRRSATFDSFGVLINEADNGNPKEIEILAGDEGPTGQFRAIGICAFQNVKMQQAPYQECQMPPVTARYLKVKLVSNHGGDGYVRATEFQLMGSLVADDGGAAAAAAPAGINLLSPRNGGAILSTPSDVWLATNDDQETNVTWLRAGEEAVYGFAEGRPATFEAFGMLVMQADNGVAREIELLAGDDGPTGQFRSVTTCSFQNIKILEDPYQLCRFPPVTARHLKVKMVMNHGGDGYLIASEFQLWGKVDENAGGDVAAAAHAPTGINLLSPQSGGQILAIPNDVWLHTADDQEEGRTWMLAGQEGVYAFAEGKSATFDTFGVLVPAANNGNPKEIELLAGDDGPTGQFRSIGTCSFQNVKLSQSPYQLCALPPTSARYLKIKLLSNQGGDGYIAATEFQLWGDIDAGSAPAAAAADASAGMVNLLSSGQGGALLMAPNDVWLNTADDRESQHTWLRANEEAVYAFAGEKAATFDTFAVLVTEAGNGNPKEIEILAGDEGPTGQFRSIATCTFNNIRIVTQPYQSCTFAPVTARYLKVRLVSNHGQDGYFVATEFKLYGTPSP</sequence>
<dbReference type="PROSITE" id="PS50234">
    <property type="entry name" value="VWFA"/>
    <property type="match status" value="1"/>
</dbReference>
<dbReference type="RefSeq" id="WP_166644992.1">
    <property type="nucleotide sequence ID" value="NZ_SNYW01000006.1"/>
</dbReference>
<dbReference type="SUPFAM" id="SSF53300">
    <property type="entry name" value="vWA-like"/>
    <property type="match status" value="1"/>
</dbReference>
<dbReference type="Gene3D" id="2.60.120.260">
    <property type="entry name" value="Galactose-binding domain-like"/>
    <property type="match status" value="4"/>
</dbReference>
<dbReference type="AlphaFoldDB" id="A0A4R6WS46"/>
<dbReference type="PROSITE" id="PS51469">
    <property type="entry name" value="SUN"/>
    <property type="match status" value="1"/>
</dbReference>
<feature type="domain" description="SUN" evidence="3">
    <location>
        <begin position="202"/>
        <end position="369"/>
    </location>
</feature>
<evidence type="ECO:0000259" key="2">
    <source>
        <dbReference type="PROSITE" id="PS50234"/>
    </source>
</evidence>
<feature type="chain" id="PRO_5020228289" evidence="1">
    <location>
        <begin position="23"/>
        <end position="836"/>
    </location>
</feature>
<feature type="domain" description="VWFA" evidence="2">
    <location>
        <begin position="28"/>
        <end position="212"/>
    </location>
</feature>
<feature type="signal peptide" evidence="1">
    <location>
        <begin position="1"/>
        <end position="22"/>
    </location>
</feature>
<proteinExistence type="predicted"/>
<dbReference type="InterPro" id="IPR036465">
    <property type="entry name" value="vWFA_dom_sf"/>
</dbReference>
<comment type="caution">
    <text evidence="4">The sequence shown here is derived from an EMBL/GenBank/DDBJ whole genome shotgun (WGS) entry which is preliminary data.</text>
</comment>
<dbReference type="Proteomes" id="UP000295783">
    <property type="component" value="Unassembled WGS sequence"/>
</dbReference>
<dbReference type="InterPro" id="IPR008979">
    <property type="entry name" value="Galactose-bd-like_sf"/>
</dbReference>